<organism evidence="3 4">
    <name type="scientific">Streptosporangium oxazolinicum</name>
    <dbReference type="NCBI Taxonomy" id="909287"/>
    <lineage>
        <taxon>Bacteria</taxon>
        <taxon>Bacillati</taxon>
        <taxon>Actinomycetota</taxon>
        <taxon>Actinomycetes</taxon>
        <taxon>Streptosporangiales</taxon>
        <taxon>Streptosporangiaceae</taxon>
        <taxon>Streptosporangium</taxon>
    </lineage>
</organism>
<evidence type="ECO:0000259" key="2">
    <source>
        <dbReference type="PROSITE" id="PS51186"/>
    </source>
</evidence>
<evidence type="ECO:0000313" key="3">
    <source>
        <dbReference type="EMBL" id="GAA4208924.1"/>
    </source>
</evidence>
<dbReference type="RefSeq" id="WP_344923046.1">
    <property type="nucleotide sequence ID" value="NZ_BAABAQ010000019.1"/>
</dbReference>
<dbReference type="Gene3D" id="3.40.630.30">
    <property type="match status" value="1"/>
</dbReference>
<dbReference type="EMBL" id="BAABAQ010000019">
    <property type="protein sequence ID" value="GAA4208924.1"/>
    <property type="molecule type" value="Genomic_DNA"/>
</dbReference>
<dbReference type="NCBIfam" id="TIGR01681">
    <property type="entry name" value="HAD-SF-IIIC"/>
    <property type="match status" value="1"/>
</dbReference>
<proteinExistence type="predicted"/>
<protein>
    <submittedName>
        <fullName evidence="3">HAD-IIIC family phosphatase</fullName>
    </submittedName>
</protein>
<name>A0ABP8BKC3_9ACTN</name>
<accession>A0ABP8BKC3</accession>
<feature type="domain" description="N-acetyltransferase" evidence="2">
    <location>
        <begin position="460"/>
        <end position="620"/>
    </location>
</feature>
<dbReference type="InterPro" id="IPR010033">
    <property type="entry name" value="HAD_SF_ppase_IIIC"/>
</dbReference>
<feature type="region of interest" description="Disordered" evidence="1">
    <location>
        <begin position="628"/>
        <end position="647"/>
    </location>
</feature>
<dbReference type="Gene3D" id="3.40.50.1110">
    <property type="entry name" value="SGNH hydrolase"/>
    <property type="match status" value="1"/>
</dbReference>
<dbReference type="Proteomes" id="UP001501251">
    <property type="component" value="Unassembled WGS sequence"/>
</dbReference>
<gene>
    <name evidence="3" type="ORF">GCM10022252_74760</name>
</gene>
<dbReference type="SUPFAM" id="SSF56784">
    <property type="entry name" value="HAD-like"/>
    <property type="match status" value="1"/>
</dbReference>
<dbReference type="InterPro" id="IPR036514">
    <property type="entry name" value="SGNH_hydro_sf"/>
</dbReference>
<sequence>MTTRSAEARACLRSLHREGVLAARYDEVAALLAVMDEEDAARSARLLDRVDVEAARRHHPDLPSAGVTITGYGTLGALRTALTGELARHGYLPDVRLADFGSYAFELGDPGSALYAGRPDVTVCVLDHAAVFDEVGVPFTVDDVERVLEGKLALWRRLAARFGESGSGTLVLNTVPLPRVWQAQLLDYPSRARLGAVWRRANAELLAFGESVDAVVVMDLDPLLTTPVELSDPRFEVYARAHLSDALLGAYARELVHLVRARTGRARKVLAVDLDQTLWGGVLGDDGVEGIEVAHGRWGEAFRRFQGVVAQLQSQGVLLAAVSKNDRDTVLAALREHPDMVVREDAFVRILANWQPKPANLRVLVRELNLGADSVVFADDSVHECAAVAAELPETAVIHLDGDPALHVTRLLADGWFTTTEVTTEDRVRTRRYHEEAARSEFLSAAGSAEEFLAGLGVSVRLAPATGADVARLSQITLRTNQFNLTTERLSPEAVRERAERPGSRVLTLSAADRFGSNGIVGAVFLRALPDGLLIENLLLSCRVFARGIEQACLAAVLGQARAAGFPSVRGHYVASAKNAKVADFYPHYGFAVTETTPRRSRYEHDLGEIVGVPGHLTLEVAGRVVPAPAEPGGGGGDAESASALTS</sequence>
<dbReference type="PROSITE" id="PS51186">
    <property type="entry name" value="GNAT"/>
    <property type="match status" value="1"/>
</dbReference>
<dbReference type="InterPro" id="IPR010037">
    <property type="entry name" value="FkbH_domain"/>
</dbReference>
<evidence type="ECO:0000256" key="1">
    <source>
        <dbReference type="SAM" id="MobiDB-lite"/>
    </source>
</evidence>
<dbReference type="InterPro" id="IPR023214">
    <property type="entry name" value="HAD_sf"/>
</dbReference>
<reference evidence="4" key="1">
    <citation type="journal article" date="2019" name="Int. J. Syst. Evol. Microbiol.">
        <title>The Global Catalogue of Microorganisms (GCM) 10K type strain sequencing project: providing services to taxonomists for standard genome sequencing and annotation.</title>
        <authorList>
            <consortium name="The Broad Institute Genomics Platform"/>
            <consortium name="The Broad Institute Genome Sequencing Center for Infectious Disease"/>
            <person name="Wu L."/>
            <person name="Ma J."/>
        </authorList>
    </citation>
    <scope>NUCLEOTIDE SEQUENCE [LARGE SCALE GENOMIC DNA]</scope>
    <source>
        <strain evidence="4">JCM 17388</strain>
    </source>
</reference>
<dbReference type="InterPro" id="IPR016181">
    <property type="entry name" value="Acyl_CoA_acyltransferase"/>
</dbReference>
<dbReference type="InterPro" id="IPR036412">
    <property type="entry name" value="HAD-like_sf"/>
</dbReference>
<evidence type="ECO:0000313" key="4">
    <source>
        <dbReference type="Proteomes" id="UP001501251"/>
    </source>
</evidence>
<comment type="caution">
    <text evidence="3">The sequence shown here is derived from an EMBL/GenBank/DDBJ whole genome shotgun (WGS) entry which is preliminary data.</text>
</comment>
<dbReference type="SUPFAM" id="SSF55729">
    <property type="entry name" value="Acyl-CoA N-acyltransferases (Nat)"/>
    <property type="match status" value="1"/>
</dbReference>
<keyword evidence="4" id="KW-1185">Reference proteome</keyword>
<dbReference type="InterPro" id="IPR000182">
    <property type="entry name" value="GNAT_dom"/>
</dbReference>
<dbReference type="Gene3D" id="3.40.50.1000">
    <property type="entry name" value="HAD superfamily/HAD-like"/>
    <property type="match status" value="1"/>
</dbReference>
<dbReference type="NCBIfam" id="TIGR01686">
    <property type="entry name" value="FkbH"/>
    <property type="match status" value="1"/>
</dbReference>